<comment type="caution">
    <text evidence="3">The sequence shown here is derived from an EMBL/GenBank/DDBJ whole genome shotgun (WGS) entry which is preliminary data.</text>
</comment>
<evidence type="ECO:0000256" key="1">
    <source>
        <dbReference type="SAM" id="MobiDB-lite"/>
    </source>
</evidence>
<dbReference type="Pfam" id="PF02720">
    <property type="entry name" value="DUF222"/>
    <property type="match status" value="1"/>
</dbReference>
<dbReference type="CDD" id="cd00085">
    <property type="entry name" value="HNHc"/>
    <property type="match status" value="1"/>
</dbReference>
<organism evidence="3 4">
    <name type="scientific">Amycolatopsis pigmentata</name>
    <dbReference type="NCBI Taxonomy" id="450801"/>
    <lineage>
        <taxon>Bacteria</taxon>
        <taxon>Bacillati</taxon>
        <taxon>Actinomycetota</taxon>
        <taxon>Actinomycetes</taxon>
        <taxon>Pseudonocardiales</taxon>
        <taxon>Pseudonocardiaceae</taxon>
        <taxon>Amycolatopsis</taxon>
    </lineage>
</organism>
<dbReference type="InterPro" id="IPR003615">
    <property type="entry name" value="HNH_nuc"/>
</dbReference>
<dbReference type="SMART" id="SM00507">
    <property type="entry name" value="HNHc"/>
    <property type="match status" value="1"/>
</dbReference>
<dbReference type="EMBL" id="JBHUKR010000006">
    <property type="protein sequence ID" value="MFD2417099.1"/>
    <property type="molecule type" value="Genomic_DNA"/>
</dbReference>
<feature type="region of interest" description="Disordered" evidence="1">
    <location>
        <begin position="201"/>
        <end position="222"/>
    </location>
</feature>
<evidence type="ECO:0000259" key="2">
    <source>
        <dbReference type="SMART" id="SM00507"/>
    </source>
</evidence>
<keyword evidence="4" id="KW-1185">Reference proteome</keyword>
<feature type="compositionally biased region" description="Basic and acidic residues" evidence="1">
    <location>
        <begin position="210"/>
        <end position="222"/>
    </location>
</feature>
<dbReference type="RefSeq" id="WP_378264486.1">
    <property type="nucleotide sequence ID" value="NZ_JBHUKR010000006.1"/>
</dbReference>
<protein>
    <submittedName>
        <fullName evidence="3">DUF222 domain-containing protein</fullName>
    </submittedName>
</protein>
<dbReference type="InterPro" id="IPR003870">
    <property type="entry name" value="DUF222"/>
</dbReference>
<dbReference type="Proteomes" id="UP001597417">
    <property type="component" value="Unassembled WGS sequence"/>
</dbReference>
<feature type="domain" description="HNH nuclease" evidence="2">
    <location>
        <begin position="313"/>
        <end position="365"/>
    </location>
</feature>
<sequence length="459" mass="50154">MSSLSDTAVLDALRDTEIRRRQLYRDELVLVAEIESRGIATSRGIHIETSALLRDMFNLSSPEAQRMVAHAEALCGTVTPTGSRVDPQLPVVADALGDGVISPGHVEAIRKAVTGLPDAASIEDRVIAEKILCEAAITSEPSHVKRLGEEIALRLDPDGDEPKDKDLLRPQRRLDVQETRDGRVLGRFDLDTETGALLTTLLSPHTAPRATDEGSDRRSRSERYGDAFRDILTLAAQCESTPNEAGEPATLMVSITLEELKSGIGHGLVDGYWNLSAAQIRRIACDAAVVPVVLGSKSEILDIGRATRIVPRAIRRALIRRDKGCSFPNCAKKAKWCQAHHILEWYFGGPTALENLTLVCHYHHQILHHSDWQVRMVQGFPVYIPPSYVDPEQRPTAQHPPHPAHITTPLKDPPITVQDHPGQAAHRACPGLNAACLQRTVRTDGSRQPHVGGTVSSAS</sequence>
<name>A0ABW5FPX8_9PSEU</name>
<gene>
    <name evidence="3" type="ORF">ACFSXZ_12270</name>
</gene>
<evidence type="ECO:0000313" key="4">
    <source>
        <dbReference type="Proteomes" id="UP001597417"/>
    </source>
</evidence>
<proteinExistence type="predicted"/>
<reference evidence="4" key="1">
    <citation type="journal article" date="2019" name="Int. J. Syst. Evol. Microbiol.">
        <title>The Global Catalogue of Microorganisms (GCM) 10K type strain sequencing project: providing services to taxonomists for standard genome sequencing and annotation.</title>
        <authorList>
            <consortium name="The Broad Institute Genomics Platform"/>
            <consortium name="The Broad Institute Genome Sequencing Center for Infectious Disease"/>
            <person name="Wu L."/>
            <person name="Ma J."/>
        </authorList>
    </citation>
    <scope>NUCLEOTIDE SEQUENCE [LARGE SCALE GENOMIC DNA]</scope>
    <source>
        <strain evidence="4">CGMCC 4.7645</strain>
    </source>
</reference>
<evidence type="ECO:0000313" key="3">
    <source>
        <dbReference type="EMBL" id="MFD2417099.1"/>
    </source>
</evidence>
<accession>A0ABW5FPX8</accession>